<dbReference type="AlphaFoldDB" id="A0A061FSK5"/>
<keyword evidence="2" id="KW-1185">Reference proteome</keyword>
<organism evidence="1 2">
    <name type="scientific">Theobroma cacao</name>
    <name type="common">Cacao</name>
    <name type="synonym">Cocoa</name>
    <dbReference type="NCBI Taxonomy" id="3641"/>
    <lineage>
        <taxon>Eukaryota</taxon>
        <taxon>Viridiplantae</taxon>
        <taxon>Streptophyta</taxon>
        <taxon>Embryophyta</taxon>
        <taxon>Tracheophyta</taxon>
        <taxon>Spermatophyta</taxon>
        <taxon>Magnoliopsida</taxon>
        <taxon>eudicotyledons</taxon>
        <taxon>Gunneridae</taxon>
        <taxon>Pentapetalae</taxon>
        <taxon>rosids</taxon>
        <taxon>malvids</taxon>
        <taxon>Malvales</taxon>
        <taxon>Malvaceae</taxon>
        <taxon>Byttnerioideae</taxon>
        <taxon>Theobroma</taxon>
    </lineage>
</organism>
<accession>A0A061FSK5</accession>
<name>A0A061FSK5_THECC</name>
<gene>
    <name evidence="1" type="ORF">TCM_045274</name>
</gene>
<dbReference type="InParanoid" id="A0A061FSK5"/>
<reference evidence="1 2" key="1">
    <citation type="journal article" date="2013" name="Genome Biol.">
        <title>The genome sequence of the most widely cultivated cacao type and its use to identify candidate genes regulating pod color.</title>
        <authorList>
            <person name="Motamayor J.C."/>
            <person name="Mockaitis K."/>
            <person name="Schmutz J."/>
            <person name="Haiminen N."/>
            <person name="Iii D.L."/>
            <person name="Cornejo O."/>
            <person name="Findley S.D."/>
            <person name="Zheng P."/>
            <person name="Utro F."/>
            <person name="Royaert S."/>
            <person name="Saski C."/>
            <person name="Jenkins J."/>
            <person name="Podicheti R."/>
            <person name="Zhao M."/>
            <person name="Scheffler B.E."/>
            <person name="Stack J.C."/>
            <person name="Feltus F.A."/>
            <person name="Mustiga G.M."/>
            <person name="Amores F."/>
            <person name="Phillips W."/>
            <person name="Marelli J.P."/>
            <person name="May G.D."/>
            <person name="Shapiro H."/>
            <person name="Ma J."/>
            <person name="Bustamante C.D."/>
            <person name="Schnell R.J."/>
            <person name="Main D."/>
            <person name="Gilbert D."/>
            <person name="Parida L."/>
            <person name="Kuhn D.N."/>
        </authorList>
    </citation>
    <scope>NUCLEOTIDE SEQUENCE [LARGE SCALE GENOMIC DNA]</scope>
    <source>
        <strain evidence="2">cv. Matina 1-6</strain>
    </source>
</reference>
<evidence type="ECO:0000313" key="2">
    <source>
        <dbReference type="Proteomes" id="UP000026915"/>
    </source>
</evidence>
<proteinExistence type="predicted"/>
<evidence type="ECO:0000313" key="1">
    <source>
        <dbReference type="EMBL" id="EOY19888.1"/>
    </source>
</evidence>
<dbReference type="Gramene" id="EOY19888">
    <property type="protein sequence ID" value="EOY19888"/>
    <property type="gene ID" value="TCM_045274"/>
</dbReference>
<dbReference type="Proteomes" id="UP000026915">
    <property type="component" value="Chromosome 10"/>
</dbReference>
<dbReference type="EMBL" id="CM001888">
    <property type="protein sequence ID" value="EOY19888.1"/>
    <property type="molecule type" value="Genomic_DNA"/>
</dbReference>
<sequence length="123" mass="13243">MDGSARGSSGLARIGGVLRIEEGSVMVIFFKAVGCINASMVEILAIKEAFKIYGASKWAGRFKLSKVMLVIPSNLFATLKGLHGECEGLFGELRSLREESKSGPFEKSQDLLMSLLITSLRGS</sequence>
<protein>
    <submittedName>
        <fullName evidence="1">Uncharacterized protein</fullName>
    </submittedName>
</protein>
<dbReference type="HOGENOM" id="CLU_2019398_0_0_1"/>